<dbReference type="SUPFAM" id="SSF50249">
    <property type="entry name" value="Nucleic acid-binding proteins"/>
    <property type="match status" value="1"/>
</dbReference>
<evidence type="ECO:0000313" key="11">
    <source>
        <dbReference type="EMBL" id="BBA85025.1"/>
    </source>
</evidence>
<proteinExistence type="inferred from homology"/>
<name>A0A2Z5T7I5_9GAMM</name>
<dbReference type="GO" id="GO:0003676">
    <property type="term" value="F:nucleic acid binding"/>
    <property type="evidence" value="ECO:0007669"/>
    <property type="project" value="InterPro"/>
</dbReference>
<dbReference type="InterPro" id="IPR004365">
    <property type="entry name" value="NA-bd_OB_tRNA"/>
</dbReference>
<evidence type="ECO:0000256" key="9">
    <source>
        <dbReference type="NCBIfam" id="TIGR00457"/>
    </source>
</evidence>
<dbReference type="InterPro" id="IPR004522">
    <property type="entry name" value="Asn-tRNA-ligase"/>
</dbReference>
<dbReference type="InterPro" id="IPR002312">
    <property type="entry name" value="Asp/Asn-tRNA-synth_IIb"/>
</dbReference>
<dbReference type="PROSITE" id="PS50862">
    <property type="entry name" value="AA_TRNA_LIGASE_II"/>
    <property type="match status" value="1"/>
</dbReference>
<keyword evidence="5" id="KW-0547">Nucleotide-binding</keyword>
<comment type="similarity">
    <text evidence="1">Belongs to the class-II aminoacyl-tRNA synthetase family.</text>
</comment>
<dbReference type="KEGG" id="eor:NARRFE1_00750"/>
<dbReference type="NCBIfam" id="NF003037">
    <property type="entry name" value="PRK03932.1"/>
    <property type="match status" value="1"/>
</dbReference>
<evidence type="ECO:0000256" key="4">
    <source>
        <dbReference type="ARBA" id="ARBA00022598"/>
    </source>
</evidence>
<dbReference type="InterPro" id="IPR045864">
    <property type="entry name" value="aa-tRNA-synth_II/BPL/LPL"/>
</dbReference>
<keyword evidence="3" id="KW-0963">Cytoplasm</keyword>
<protein>
    <recommendedName>
        <fullName evidence="2 9">Asparagine--tRNA ligase</fullName>
        <ecNumber evidence="2 9">6.1.1.22</ecNumber>
    </recommendedName>
</protein>
<dbReference type="InterPro" id="IPR004364">
    <property type="entry name" value="Aa-tRNA-synt_II"/>
</dbReference>
<evidence type="ECO:0000259" key="10">
    <source>
        <dbReference type="PROSITE" id="PS50862"/>
    </source>
</evidence>
<evidence type="ECO:0000256" key="3">
    <source>
        <dbReference type="ARBA" id="ARBA00022490"/>
    </source>
</evidence>
<dbReference type="AlphaFoldDB" id="A0A2Z5T7I5"/>
<dbReference type="PANTHER" id="PTHR22594:SF34">
    <property type="entry name" value="ASPARAGINE--TRNA LIGASE, MITOCHONDRIAL-RELATED"/>
    <property type="match status" value="1"/>
</dbReference>
<dbReference type="EMBL" id="AP018161">
    <property type="protein sequence ID" value="BBA85025.1"/>
    <property type="molecule type" value="Genomic_DNA"/>
</dbReference>
<evidence type="ECO:0000256" key="2">
    <source>
        <dbReference type="ARBA" id="ARBA00012816"/>
    </source>
</evidence>
<dbReference type="RefSeq" id="WP_148708375.1">
    <property type="nucleotide sequence ID" value="NZ_AP018161.1"/>
</dbReference>
<evidence type="ECO:0000313" key="12">
    <source>
        <dbReference type="Proteomes" id="UP000289537"/>
    </source>
</evidence>
<dbReference type="Pfam" id="PF01336">
    <property type="entry name" value="tRNA_anti-codon"/>
    <property type="match status" value="1"/>
</dbReference>
<evidence type="ECO:0000256" key="6">
    <source>
        <dbReference type="ARBA" id="ARBA00022840"/>
    </source>
</evidence>
<reference evidence="11 12" key="1">
    <citation type="journal article" date="2017" name="Proc. Natl. Acad. Sci. U.S.A.">
        <title>Small genome symbiont underlies cuticle hardness in beetles.</title>
        <authorList>
            <person name="Anbutsu H."/>
            <person name="Moriyama M."/>
            <person name="Nikoh N."/>
            <person name="Hosokawa T."/>
            <person name="Futahashi R."/>
            <person name="Tanahashi M."/>
            <person name="Meng X.Y."/>
            <person name="Kuriwada T."/>
            <person name="Mori N."/>
            <person name="Oshima K."/>
            <person name="Hattori M."/>
            <person name="Fujie M."/>
            <person name="Satoh N."/>
            <person name="Maeda T."/>
            <person name="Shigenobu S."/>
            <person name="Koga R."/>
            <person name="Fukatsu T."/>
        </authorList>
    </citation>
    <scope>NUCLEOTIDE SEQUENCE [LARGE SCALE GENOMIC DNA]</scope>
    <source>
        <strain evidence="11">NARRFE1</strain>
    </source>
</reference>
<dbReference type="GO" id="GO:0006421">
    <property type="term" value="P:asparaginyl-tRNA aminoacylation"/>
    <property type="evidence" value="ECO:0007669"/>
    <property type="project" value="UniProtKB-UniRule"/>
</dbReference>
<dbReference type="PANTHER" id="PTHR22594">
    <property type="entry name" value="ASPARTYL/LYSYL-TRNA SYNTHETASE"/>
    <property type="match status" value="1"/>
</dbReference>
<gene>
    <name evidence="11" type="primary">asnS</name>
    <name evidence="11" type="ORF">NARRFE1_00750</name>
</gene>
<dbReference type="GO" id="GO:0004816">
    <property type="term" value="F:asparagine-tRNA ligase activity"/>
    <property type="evidence" value="ECO:0007669"/>
    <property type="project" value="UniProtKB-UniRule"/>
</dbReference>
<evidence type="ECO:0000256" key="1">
    <source>
        <dbReference type="ARBA" id="ARBA00008226"/>
    </source>
</evidence>
<keyword evidence="4 11" id="KW-0436">Ligase</keyword>
<feature type="domain" description="Aminoacyl-transfer RNA synthetases class-II family profile" evidence="10">
    <location>
        <begin position="139"/>
        <end position="443"/>
    </location>
</feature>
<dbReference type="GO" id="GO:0005524">
    <property type="term" value="F:ATP binding"/>
    <property type="evidence" value="ECO:0007669"/>
    <property type="project" value="UniProtKB-KW"/>
</dbReference>
<organism evidence="11 12">
    <name type="scientific">endosymbiont of Rhynchophorus ferrugineus</name>
    <dbReference type="NCBI Taxonomy" id="1972133"/>
    <lineage>
        <taxon>Bacteria</taxon>
        <taxon>Pseudomonadati</taxon>
        <taxon>Pseudomonadota</taxon>
        <taxon>Gammaproteobacteria</taxon>
        <taxon>Candidatus Nardonella</taxon>
    </lineage>
</organism>
<evidence type="ECO:0000256" key="5">
    <source>
        <dbReference type="ARBA" id="ARBA00022741"/>
    </source>
</evidence>
<dbReference type="Pfam" id="PF00152">
    <property type="entry name" value="tRNA-synt_2"/>
    <property type="match status" value="1"/>
</dbReference>
<sequence length="453" mass="54066">MKILLIINLFKKYNLFINKKIYIFGWIKNIRYSKNYIFIEINDGSCIKNIQILYLKNKNINYIKNINIGYSIFIFGKVIISKNINKQKIEILLINFKIIGNIENQKKYPISSSKYNKIEFIRKFFHLRPRSKFFGVISRIRNFIYIEINNFLNKNNFIWVQTPIITSVDTENSGNSFKVSSLDIYNNNNKKELDFFKKESFLTVSGQLNLESYALSMSKVYSFGPVFRADNSNTKKHLSEFWMLELEVAFRNIKYIIKFTIYLIKKIFHKLLNKLYDDVYYISKYNNYDINKVYNDLNKEFITLEYYEVVNILKKKFNIKCENDITTKYENILLKYFNCPIIIKNFPKSIKPFYMKLNKNNLTVSSFDIIFPNVGEIVGGSEREYRKNLIIDSIKNNNMNINLYKWYIDLRKYGTVAHSGMGIGFERLLMYFTGIKNIKDIIPFPRYPNNLHM</sequence>
<keyword evidence="12" id="KW-1185">Reference proteome</keyword>
<dbReference type="InterPro" id="IPR006195">
    <property type="entry name" value="aa-tRNA-synth_II"/>
</dbReference>
<dbReference type="InterPro" id="IPR012340">
    <property type="entry name" value="NA-bd_OB-fold"/>
</dbReference>
<keyword evidence="7" id="KW-0648">Protein biosynthesis</keyword>
<dbReference type="EC" id="6.1.1.22" evidence="2 9"/>
<keyword evidence="6" id="KW-0067">ATP-binding</keyword>
<dbReference type="Gene3D" id="2.40.50.140">
    <property type="entry name" value="Nucleic acid-binding proteins"/>
    <property type="match status" value="1"/>
</dbReference>
<accession>A0A2Z5T7I5</accession>
<dbReference type="Proteomes" id="UP000289537">
    <property type="component" value="Chromosome"/>
</dbReference>
<dbReference type="NCBIfam" id="TIGR00457">
    <property type="entry name" value="asnS"/>
    <property type="match status" value="1"/>
</dbReference>
<dbReference type="OrthoDB" id="9762036at2"/>
<dbReference type="PRINTS" id="PR01042">
    <property type="entry name" value="TRNASYNTHASP"/>
</dbReference>
<dbReference type="SUPFAM" id="SSF55681">
    <property type="entry name" value="Class II aaRS and biotin synthetases"/>
    <property type="match status" value="1"/>
</dbReference>
<dbReference type="Gene3D" id="3.30.930.10">
    <property type="entry name" value="Bira Bifunctional Protein, Domain 2"/>
    <property type="match status" value="1"/>
</dbReference>
<evidence type="ECO:0000256" key="8">
    <source>
        <dbReference type="ARBA" id="ARBA00023146"/>
    </source>
</evidence>
<evidence type="ECO:0000256" key="7">
    <source>
        <dbReference type="ARBA" id="ARBA00022917"/>
    </source>
</evidence>
<keyword evidence="8" id="KW-0030">Aminoacyl-tRNA synthetase</keyword>